<dbReference type="EMBL" id="UINC01101882">
    <property type="protein sequence ID" value="SVC63059.1"/>
    <property type="molecule type" value="Genomic_DNA"/>
</dbReference>
<dbReference type="GO" id="GO:0050660">
    <property type="term" value="F:flavin adenine dinucleotide binding"/>
    <property type="evidence" value="ECO:0007669"/>
    <property type="project" value="InterPro"/>
</dbReference>
<organism evidence="2">
    <name type="scientific">marine metagenome</name>
    <dbReference type="NCBI Taxonomy" id="408172"/>
    <lineage>
        <taxon>unclassified sequences</taxon>
        <taxon>metagenomes</taxon>
        <taxon>ecological metagenomes</taxon>
    </lineage>
</organism>
<feature type="non-terminal residue" evidence="2">
    <location>
        <position position="79"/>
    </location>
</feature>
<gene>
    <name evidence="2" type="ORF">METZ01_LOCUS315913</name>
</gene>
<dbReference type="InterPro" id="IPR012132">
    <property type="entry name" value="GMC_OxRdtase"/>
</dbReference>
<dbReference type="PANTHER" id="PTHR11552">
    <property type="entry name" value="GLUCOSE-METHANOL-CHOLINE GMC OXIDOREDUCTASE"/>
    <property type="match status" value="1"/>
</dbReference>
<dbReference type="PANTHER" id="PTHR11552:SF147">
    <property type="entry name" value="CHOLINE DEHYDROGENASE, MITOCHONDRIAL"/>
    <property type="match status" value="1"/>
</dbReference>
<proteinExistence type="inferred from homology"/>
<sequence length="79" mass="8564">MIYDTIIVGAGSAGSVLAARLTEDPERSVLLLEAGPDYPDSETLPTELKHGYGIEPKIWAKAFGELSTHNWGYEGRATE</sequence>
<dbReference type="Pfam" id="PF13450">
    <property type="entry name" value="NAD_binding_8"/>
    <property type="match status" value="1"/>
</dbReference>
<dbReference type="InterPro" id="IPR036188">
    <property type="entry name" value="FAD/NAD-bd_sf"/>
</dbReference>
<accession>A0A382NPC9</accession>
<name>A0A382NPC9_9ZZZZ</name>
<comment type="similarity">
    <text evidence="1">Belongs to the GMC oxidoreductase family.</text>
</comment>
<evidence type="ECO:0000256" key="1">
    <source>
        <dbReference type="ARBA" id="ARBA00010790"/>
    </source>
</evidence>
<dbReference type="Gene3D" id="3.50.50.60">
    <property type="entry name" value="FAD/NAD(P)-binding domain"/>
    <property type="match status" value="1"/>
</dbReference>
<dbReference type="AlphaFoldDB" id="A0A382NPC9"/>
<protein>
    <submittedName>
        <fullName evidence="2">Uncharacterized protein</fullName>
    </submittedName>
</protein>
<dbReference type="GO" id="GO:0016491">
    <property type="term" value="F:oxidoreductase activity"/>
    <property type="evidence" value="ECO:0007669"/>
    <property type="project" value="TreeGrafter"/>
</dbReference>
<dbReference type="SUPFAM" id="SSF51905">
    <property type="entry name" value="FAD/NAD(P)-binding domain"/>
    <property type="match status" value="1"/>
</dbReference>
<evidence type="ECO:0000313" key="2">
    <source>
        <dbReference type="EMBL" id="SVC63059.1"/>
    </source>
</evidence>
<reference evidence="2" key="1">
    <citation type="submission" date="2018-05" db="EMBL/GenBank/DDBJ databases">
        <authorList>
            <person name="Lanie J.A."/>
            <person name="Ng W.-L."/>
            <person name="Kazmierczak K.M."/>
            <person name="Andrzejewski T.M."/>
            <person name="Davidsen T.M."/>
            <person name="Wayne K.J."/>
            <person name="Tettelin H."/>
            <person name="Glass J.I."/>
            <person name="Rusch D."/>
            <person name="Podicherti R."/>
            <person name="Tsui H.-C.T."/>
            <person name="Winkler M.E."/>
        </authorList>
    </citation>
    <scope>NUCLEOTIDE SEQUENCE</scope>
</reference>